<gene>
    <name evidence="2" type="ORF">JN03_0281</name>
    <name evidence="1" type="ORF">MHSN_02645</name>
</gene>
<dbReference type="Proteomes" id="UP000264882">
    <property type="component" value="Chromosome"/>
</dbReference>
<reference evidence="2 4" key="2">
    <citation type="submission" date="2019-03" db="EMBL/GenBank/DDBJ databases">
        <title>Genomic Encyclopedia of Archaeal and Bacterial Type Strains, Phase II (KMG-II): from individual species to whole genera.</title>
        <authorList>
            <person name="Goeker M."/>
        </authorList>
    </citation>
    <scope>NUCLEOTIDE SEQUENCE [LARGE SCALE GENOMIC DNA]</scope>
    <source>
        <strain evidence="2 4">ATCC 25591</strain>
    </source>
</reference>
<dbReference type="EMBL" id="SOCH01000003">
    <property type="protein sequence ID" value="TDU97766.1"/>
    <property type="molecule type" value="Genomic_DNA"/>
</dbReference>
<dbReference type="InterPro" id="IPR054781">
    <property type="entry name" value="Asp23-rel"/>
</dbReference>
<dbReference type="RefSeq" id="WP_036442951.1">
    <property type="nucleotide sequence ID" value="NZ_CP008748.1"/>
</dbReference>
<accession>A0A063YKI0</accession>
<dbReference type="SUPFAM" id="SSF116965">
    <property type="entry name" value="Hypothetical protein MPN330"/>
    <property type="match status" value="1"/>
</dbReference>
<evidence type="ECO:0000313" key="1">
    <source>
        <dbReference type="EMBL" id="ASI54062.1"/>
    </source>
</evidence>
<dbReference type="AlphaFoldDB" id="A0A063YKI0"/>
<dbReference type="KEGG" id="mhyv:MHSN_02645"/>
<evidence type="ECO:0000313" key="4">
    <source>
        <dbReference type="Proteomes" id="UP000294882"/>
    </source>
</evidence>
<name>A0A063YKI0_9BACT</name>
<dbReference type="Proteomes" id="UP000294882">
    <property type="component" value="Unassembled WGS sequence"/>
</dbReference>
<sequence length="109" mass="12824">MLEEHNDCFVLVPTKMNFSYKVSTSLIQEEILKICRQETKTQITSIKILLDKLKHNININLEYKINDFKEFTFQTKKVIFVINQKVLSLINTKPNNINMIFKGCNEQAK</sequence>
<dbReference type="NCBIfam" id="NF045836">
    <property type="entry name" value="MMB_0454_fam"/>
    <property type="match status" value="1"/>
</dbReference>
<evidence type="ECO:0000313" key="3">
    <source>
        <dbReference type="Proteomes" id="UP000264882"/>
    </source>
</evidence>
<keyword evidence="3" id="KW-1185">Reference proteome</keyword>
<reference evidence="1 3" key="1">
    <citation type="submission" date="2014-06" db="EMBL/GenBank/DDBJ databases">
        <title>The Whole Genome Sequence of Mycoplasma hyosynoviae strain ATCC 27095.</title>
        <authorList>
            <person name="Calcutt M.J."/>
            <person name="Foecking M.F."/>
        </authorList>
    </citation>
    <scope>NUCLEOTIDE SEQUENCE [LARGE SCALE GENOMIC DNA]</scope>
    <source>
        <strain evidence="1 3">M60</strain>
    </source>
</reference>
<proteinExistence type="predicted"/>
<protein>
    <submittedName>
        <fullName evidence="2">Uncharacterized protein</fullName>
    </submittedName>
</protein>
<organism evidence="2 4">
    <name type="scientific">Metamycoplasma hyosynoviae</name>
    <dbReference type="NCBI Taxonomy" id="29559"/>
    <lineage>
        <taxon>Bacteria</taxon>
        <taxon>Bacillati</taxon>
        <taxon>Mycoplasmatota</taxon>
        <taxon>Mycoplasmoidales</taxon>
        <taxon>Metamycoplasmataceae</taxon>
        <taxon>Metamycoplasma</taxon>
    </lineage>
</organism>
<evidence type="ECO:0000313" key="2">
    <source>
        <dbReference type="EMBL" id="TDU97766.1"/>
    </source>
</evidence>
<dbReference type="EMBL" id="CP008748">
    <property type="protein sequence ID" value="ASI54062.1"/>
    <property type="molecule type" value="Genomic_DNA"/>
</dbReference>
<dbReference type="OrthoDB" id="398903at2"/>